<proteinExistence type="inferred from homology"/>
<evidence type="ECO:0000313" key="10">
    <source>
        <dbReference type="EMBL" id="GFZ33873.1"/>
    </source>
</evidence>
<dbReference type="InterPro" id="IPR004869">
    <property type="entry name" value="MMPL_dom"/>
</dbReference>
<keyword evidence="5 8" id="KW-1133">Transmembrane helix</keyword>
<evidence type="ECO:0000256" key="2">
    <source>
        <dbReference type="ARBA" id="ARBA00010157"/>
    </source>
</evidence>
<feature type="transmembrane region" description="Helical" evidence="8">
    <location>
        <begin position="986"/>
        <end position="1013"/>
    </location>
</feature>
<dbReference type="InterPro" id="IPR050545">
    <property type="entry name" value="Mycobact_MmpL"/>
</dbReference>
<dbReference type="RefSeq" id="WP_206872360.1">
    <property type="nucleotide sequence ID" value="NZ_BMBA01000007.1"/>
</dbReference>
<feature type="transmembrane region" description="Helical" evidence="8">
    <location>
        <begin position="960"/>
        <end position="980"/>
    </location>
</feature>
<sequence length="1038" mass="112698">MQKILKHSWVLLVVWIVASVLFAVNQPDLKQILNQKGEATISKDEPSQVAAKMMDKLGKTKGSSLLLVFQDDKKLSEDEMKDIEKGIDKLNEEKEKLQINNIIDPFKTPEAKEQLISKDNTTMLVQVSFEKGTRDGKTIIKDFENAVKDVKVNHYVTGELAIYNDYTSDVAKGVDKSAVITIIFILVVLILMFRSVVTPIVSLLAVGVSYICSMGIIGILVNQFNFPVTSFTQMFVILVLFGIGTDYHILLFNRFKEELSNGLSVNDAIVTSYKTAGKTIIYSGLTVFMGFASLTFVSFPVYRSANAVAIGIAALLIEIMTLTPLIMKIFGGRLFWPSKSNLGHKESKFWGKASQVSVKHPVLSLLVVAALIAPVIIFNTTKLSFDNIKDLSSEDSSVKGFNIVADKFSAGKVMQTTIILDNNEAMNNNEALAVIDDLTEKLKKLKGVKEVYGPTQPKGEVIEELYTNSQTKTVTNGLSDASDGVKKVQDGLTTISDNLKTPDLSPVKELSKGTGTLASSMEAVTDGLKKVNVGIDQGAKGAEDLTYGISELKTGITGINSALQTISGKITEINKGYTQLGAGYKALPSSVEQLKQLTAMMKVSVSKVDAKLPNDPDVASIKAMLESLSAALNSLEAGINTANQNYDALTGGLAQVNGGLKIVIDSTGQNSRLITGINELENSEKALTEGLKKGSAGQEQIIESMGQLKFGADKIKAGQDELYGGLTSLSGGMTQLKDGIDKSNNGLETIHDGINKSGDFLTQLTNTKSFYIPKEAFDKADITKMLDTYMSEDRKTAKLTVTLASEPYSEDSIDMIKDMNTLILNDLKGTKLSEAKIGILGATSNSYDLRNIATHDITFTQIMVLAAIFILLIIVIRSFWIPVYIIGSLVATYYTALSATAFISKLLFASAKEGLSWNVPFFAFVMIAALGVDYSIFLMRRFKEYPNLSQREGIIQASRNIGGVVISAAVILAGTFATLYPSNIIVLMELTICVIIGLFLLSFVLLPIAIPALMSLTESISKQDSRKIYTLSKKLKAL</sequence>
<reference evidence="10 11" key="1">
    <citation type="journal article" date="2021" name="Int. J. Syst. Evol. Microbiol.">
        <title>Clostridium zeae sp. nov., isolated from corn silage.</title>
        <authorList>
            <person name="Kobayashi H."/>
            <person name="Tanizawa Y."/>
            <person name="Yagura M."/>
            <person name="Sakamoto M."/>
            <person name="Ohkuma M."/>
            <person name="Tohno M."/>
        </authorList>
    </citation>
    <scope>NUCLEOTIDE SEQUENCE [LARGE SCALE GENOMIC DNA]</scope>
    <source>
        <strain evidence="10 11">CSC2</strain>
    </source>
</reference>
<feature type="transmembrane region" description="Helical" evidence="8">
    <location>
        <begin position="177"/>
        <end position="193"/>
    </location>
</feature>
<accession>A0ABQ1EH46</accession>
<feature type="transmembrane region" description="Helical" evidence="8">
    <location>
        <begin position="308"/>
        <end position="330"/>
    </location>
</feature>
<feature type="transmembrane region" description="Helical" evidence="8">
    <location>
        <begin position="919"/>
        <end position="939"/>
    </location>
</feature>
<name>A0ABQ1EH46_9CLOT</name>
<gene>
    <name evidence="10" type="ORF">CSC2_43990</name>
</gene>
<evidence type="ECO:0000256" key="4">
    <source>
        <dbReference type="ARBA" id="ARBA00022692"/>
    </source>
</evidence>
<protein>
    <submittedName>
        <fullName evidence="10">Membrane protein</fullName>
    </submittedName>
</protein>
<dbReference type="SUPFAM" id="SSF58104">
    <property type="entry name" value="Methyl-accepting chemotaxis protein (MCP) signaling domain"/>
    <property type="match status" value="1"/>
</dbReference>
<dbReference type="SUPFAM" id="SSF82866">
    <property type="entry name" value="Multidrug efflux transporter AcrB transmembrane domain"/>
    <property type="match status" value="2"/>
</dbReference>
<keyword evidence="7" id="KW-0175">Coiled coil</keyword>
<evidence type="ECO:0000313" key="11">
    <source>
        <dbReference type="Proteomes" id="UP000663802"/>
    </source>
</evidence>
<feature type="transmembrane region" description="Helical" evidence="8">
    <location>
        <begin position="200"/>
        <end position="221"/>
    </location>
</feature>
<dbReference type="PANTHER" id="PTHR33406">
    <property type="entry name" value="MEMBRANE PROTEIN MJ1562-RELATED"/>
    <property type="match status" value="1"/>
</dbReference>
<feature type="coiled-coil region" evidence="7">
    <location>
        <begin position="73"/>
        <end position="100"/>
    </location>
</feature>
<dbReference type="Gene3D" id="1.20.1640.10">
    <property type="entry name" value="Multidrug efflux transporter AcrB transmembrane domain"/>
    <property type="match status" value="2"/>
</dbReference>
<dbReference type="InterPro" id="IPR000731">
    <property type="entry name" value="SSD"/>
</dbReference>
<organism evidence="10 11">
    <name type="scientific">Clostridium zeae</name>
    <dbReference type="NCBI Taxonomy" id="2759022"/>
    <lineage>
        <taxon>Bacteria</taxon>
        <taxon>Bacillati</taxon>
        <taxon>Bacillota</taxon>
        <taxon>Clostridia</taxon>
        <taxon>Eubacteriales</taxon>
        <taxon>Clostridiaceae</taxon>
        <taxon>Clostridium</taxon>
    </lineage>
</organism>
<dbReference type="EMBL" id="BMBA01000007">
    <property type="protein sequence ID" value="GFZ33873.1"/>
    <property type="molecule type" value="Genomic_DNA"/>
</dbReference>
<evidence type="ECO:0000256" key="8">
    <source>
        <dbReference type="SAM" id="Phobius"/>
    </source>
</evidence>
<keyword evidence="4 8" id="KW-0812">Transmembrane</keyword>
<dbReference type="Proteomes" id="UP000663802">
    <property type="component" value="Unassembled WGS sequence"/>
</dbReference>
<keyword evidence="11" id="KW-1185">Reference proteome</keyword>
<evidence type="ECO:0000256" key="3">
    <source>
        <dbReference type="ARBA" id="ARBA00022475"/>
    </source>
</evidence>
<feature type="transmembrane region" description="Helical" evidence="8">
    <location>
        <begin position="233"/>
        <end position="252"/>
    </location>
</feature>
<feature type="transmembrane region" description="Helical" evidence="8">
    <location>
        <begin position="857"/>
        <end position="876"/>
    </location>
</feature>
<dbReference type="Gene3D" id="1.10.287.950">
    <property type="entry name" value="Methyl-accepting chemotaxis protein"/>
    <property type="match status" value="1"/>
</dbReference>
<dbReference type="PANTHER" id="PTHR33406:SF6">
    <property type="entry name" value="MEMBRANE PROTEIN YDGH-RELATED"/>
    <property type="match status" value="1"/>
</dbReference>
<evidence type="ECO:0000259" key="9">
    <source>
        <dbReference type="PROSITE" id="PS50156"/>
    </source>
</evidence>
<feature type="transmembrane region" description="Helical" evidence="8">
    <location>
        <begin position="280"/>
        <end position="302"/>
    </location>
</feature>
<comment type="subcellular location">
    <subcellularLocation>
        <location evidence="1">Cell membrane</location>
        <topology evidence="1">Multi-pass membrane protein</topology>
    </subcellularLocation>
</comment>
<feature type="transmembrane region" description="Helical" evidence="8">
    <location>
        <begin position="883"/>
        <end position="907"/>
    </location>
</feature>
<evidence type="ECO:0000256" key="5">
    <source>
        <dbReference type="ARBA" id="ARBA00022989"/>
    </source>
</evidence>
<keyword evidence="3" id="KW-1003">Cell membrane</keyword>
<evidence type="ECO:0000256" key="1">
    <source>
        <dbReference type="ARBA" id="ARBA00004651"/>
    </source>
</evidence>
<feature type="domain" description="SSD" evidence="9">
    <location>
        <begin position="200"/>
        <end position="304"/>
    </location>
</feature>
<dbReference type="Pfam" id="PF03176">
    <property type="entry name" value="MMPL"/>
    <property type="match status" value="2"/>
</dbReference>
<evidence type="ECO:0000256" key="6">
    <source>
        <dbReference type="ARBA" id="ARBA00023136"/>
    </source>
</evidence>
<feature type="transmembrane region" description="Helical" evidence="8">
    <location>
        <begin position="362"/>
        <end position="380"/>
    </location>
</feature>
<evidence type="ECO:0000256" key="7">
    <source>
        <dbReference type="SAM" id="Coils"/>
    </source>
</evidence>
<comment type="caution">
    <text evidence="10">The sequence shown here is derived from an EMBL/GenBank/DDBJ whole genome shotgun (WGS) entry which is preliminary data.</text>
</comment>
<dbReference type="PROSITE" id="PS50156">
    <property type="entry name" value="SSD"/>
    <property type="match status" value="1"/>
</dbReference>
<comment type="similarity">
    <text evidence="2">Belongs to the resistance-nodulation-cell division (RND) (TC 2.A.6) family. MmpL subfamily.</text>
</comment>
<keyword evidence="6 8" id="KW-0472">Membrane</keyword>